<dbReference type="AlphaFoldDB" id="A0A5C5FVH2"/>
<keyword evidence="3" id="KW-1185">Reference proteome</keyword>
<organism evidence="2 3">
    <name type="scientific">Rhodotorula diobovata</name>
    <dbReference type="NCBI Taxonomy" id="5288"/>
    <lineage>
        <taxon>Eukaryota</taxon>
        <taxon>Fungi</taxon>
        <taxon>Dikarya</taxon>
        <taxon>Basidiomycota</taxon>
        <taxon>Pucciniomycotina</taxon>
        <taxon>Microbotryomycetes</taxon>
        <taxon>Sporidiobolales</taxon>
        <taxon>Sporidiobolaceae</taxon>
        <taxon>Rhodotorula</taxon>
    </lineage>
</organism>
<feature type="transmembrane region" description="Helical" evidence="1">
    <location>
        <begin position="137"/>
        <end position="160"/>
    </location>
</feature>
<keyword evidence="1" id="KW-0812">Transmembrane</keyword>
<evidence type="ECO:0000313" key="2">
    <source>
        <dbReference type="EMBL" id="TNY20863.1"/>
    </source>
</evidence>
<proteinExistence type="predicted"/>
<evidence type="ECO:0000313" key="3">
    <source>
        <dbReference type="Proteomes" id="UP000311382"/>
    </source>
</evidence>
<name>A0A5C5FVH2_9BASI</name>
<dbReference type="Proteomes" id="UP000311382">
    <property type="component" value="Unassembled WGS sequence"/>
</dbReference>
<dbReference type="EMBL" id="SOZI01000056">
    <property type="protein sequence ID" value="TNY20863.1"/>
    <property type="molecule type" value="Genomic_DNA"/>
</dbReference>
<keyword evidence="1" id="KW-1133">Transmembrane helix</keyword>
<gene>
    <name evidence="2" type="ORF">DMC30DRAFT_232779</name>
</gene>
<accession>A0A5C5FVH2</accession>
<dbReference type="OrthoDB" id="10400135at2759"/>
<sequence>MRVGCSAPPFVAAIDGEDTLSVWFERNGYAFHSSSDYLCERFQLLFFGTAAPLSLDVLRYPLPLNESEHVVIHHLGDYDEVAPGEIATWDTRGAQVGDEFVVRLRDDEGRVTYSEPGMVVSPEDSFPSRECTPRPRWTFLGALLAFAGLASTTLAVVAVVRGNKLQHWLSKARRIRVGDEGADTAPSVLPSFRKAAPRGVERSAYQVVDPTDGEERISVDEAEFVGSPAEKTAG</sequence>
<comment type="caution">
    <text evidence="2">The sequence shown here is derived from an EMBL/GenBank/DDBJ whole genome shotgun (WGS) entry which is preliminary data.</text>
</comment>
<evidence type="ECO:0000256" key="1">
    <source>
        <dbReference type="SAM" id="Phobius"/>
    </source>
</evidence>
<keyword evidence="1" id="KW-0472">Membrane</keyword>
<reference evidence="2 3" key="1">
    <citation type="submission" date="2019-03" db="EMBL/GenBank/DDBJ databases">
        <title>Rhodosporidium diobovatum UCD-FST 08-225 genome sequencing, assembly, and annotation.</title>
        <authorList>
            <person name="Fakankun I.U."/>
            <person name="Fristensky B."/>
            <person name="Levin D.B."/>
        </authorList>
    </citation>
    <scope>NUCLEOTIDE SEQUENCE [LARGE SCALE GENOMIC DNA]</scope>
    <source>
        <strain evidence="2 3">UCD-FST 08-225</strain>
    </source>
</reference>
<protein>
    <submittedName>
        <fullName evidence="2">Uncharacterized protein</fullName>
    </submittedName>
</protein>